<organism evidence="2 3">
    <name type="scientific">Elaphomyces granulatus</name>
    <dbReference type="NCBI Taxonomy" id="519963"/>
    <lineage>
        <taxon>Eukaryota</taxon>
        <taxon>Fungi</taxon>
        <taxon>Dikarya</taxon>
        <taxon>Ascomycota</taxon>
        <taxon>Pezizomycotina</taxon>
        <taxon>Eurotiomycetes</taxon>
        <taxon>Eurotiomycetidae</taxon>
        <taxon>Eurotiales</taxon>
        <taxon>Elaphomycetaceae</taxon>
        <taxon>Elaphomyces</taxon>
    </lineage>
</organism>
<keyword evidence="3" id="KW-1185">Reference proteome</keyword>
<protein>
    <submittedName>
        <fullName evidence="2">Uncharacterized protein</fullName>
    </submittedName>
</protein>
<comment type="caution">
    <text evidence="2">The sequence shown here is derived from an EMBL/GenBank/DDBJ whole genome shotgun (WGS) entry which is preliminary data.</text>
</comment>
<reference evidence="2 3" key="1">
    <citation type="journal article" date="2015" name="Environ. Microbiol.">
        <title>Metagenome sequence of Elaphomyces granulatus from sporocarp tissue reveals Ascomycota ectomycorrhizal fingerprints of genome expansion and a Proteobacteria-rich microbiome.</title>
        <authorList>
            <person name="Quandt C.A."/>
            <person name="Kohler A."/>
            <person name="Hesse C.N."/>
            <person name="Sharpton T.J."/>
            <person name="Martin F."/>
            <person name="Spatafora J.W."/>
        </authorList>
    </citation>
    <scope>NUCLEOTIDE SEQUENCE [LARGE SCALE GENOMIC DNA]</scope>
    <source>
        <strain evidence="2 3">OSC145934</strain>
    </source>
</reference>
<feature type="region of interest" description="Disordered" evidence="1">
    <location>
        <begin position="1"/>
        <end position="43"/>
    </location>
</feature>
<proteinExistence type="predicted"/>
<gene>
    <name evidence="2" type="ORF">Egran_02909</name>
</gene>
<evidence type="ECO:0000256" key="1">
    <source>
        <dbReference type="SAM" id="MobiDB-lite"/>
    </source>
</evidence>
<feature type="compositionally biased region" description="Polar residues" evidence="1">
    <location>
        <begin position="16"/>
        <end position="43"/>
    </location>
</feature>
<dbReference type="OrthoDB" id="5335351at2759"/>
<name>A0A232LYT2_9EURO</name>
<dbReference type="Proteomes" id="UP000243515">
    <property type="component" value="Unassembled WGS sequence"/>
</dbReference>
<accession>A0A232LYT2</accession>
<evidence type="ECO:0000313" key="2">
    <source>
        <dbReference type="EMBL" id="OXV09319.1"/>
    </source>
</evidence>
<dbReference type="AlphaFoldDB" id="A0A232LYT2"/>
<sequence>MRQNGTMTTEGDEKNGASSDPTRPVNNATEAENLPQSFPIPQNLENYDWEQLQEAFSQAMMEHAQAEQVMQEQVTRLMEVFVAWSQVTVSRDEDRAFKRLFKTRMQHVHGSEMKLEEKKKHYSNVVKAFESALALLHD</sequence>
<evidence type="ECO:0000313" key="3">
    <source>
        <dbReference type="Proteomes" id="UP000243515"/>
    </source>
</evidence>
<dbReference type="EMBL" id="NPHW01003594">
    <property type="protein sequence ID" value="OXV09319.1"/>
    <property type="molecule type" value="Genomic_DNA"/>
</dbReference>